<evidence type="ECO:0000313" key="7">
    <source>
        <dbReference type="Ensembl" id="ENSECAP00000087050.1"/>
    </source>
</evidence>
<name>A0A9L0TJ22_HORSE</name>
<comment type="subcellular location">
    <subcellularLocation>
        <location evidence="1">Nucleus</location>
    </subcellularLocation>
</comment>
<dbReference type="SMART" id="SM00398">
    <property type="entry name" value="HMG"/>
    <property type="match status" value="2"/>
</dbReference>
<dbReference type="PANTHER" id="PTHR46318:SF1">
    <property type="entry name" value="UPSTREAM-BINDING FACTOR 1-LIKE PROTEIN 1-RELATED"/>
    <property type="match status" value="1"/>
</dbReference>
<dbReference type="SUPFAM" id="SSF47095">
    <property type="entry name" value="HMG-box"/>
    <property type="match status" value="2"/>
</dbReference>
<protein>
    <recommendedName>
        <fullName evidence="6">HMG box domain-containing protein</fullName>
    </recommendedName>
</protein>
<dbReference type="AlphaFoldDB" id="A0A9L0TJ22"/>
<feature type="DNA-binding region" description="HMG box" evidence="4">
    <location>
        <begin position="80"/>
        <end position="148"/>
    </location>
</feature>
<dbReference type="Ensembl" id="ENSECAT00000113458.1">
    <property type="protein sequence ID" value="ENSECAP00000087050.1"/>
    <property type="gene ID" value="ENSECAG00000045892.1"/>
</dbReference>
<dbReference type="Proteomes" id="UP000002281">
    <property type="component" value="Chromosome 7"/>
</dbReference>
<feature type="domain" description="HMG box" evidence="6">
    <location>
        <begin position="80"/>
        <end position="148"/>
    </location>
</feature>
<proteinExistence type="predicted"/>
<accession>A0A9L0TJ22</accession>
<dbReference type="CDD" id="cd21998">
    <property type="entry name" value="HMG-box_UBF1_rpt1-like"/>
    <property type="match status" value="1"/>
</dbReference>
<dbReference type="Pfam" id="PF00505">
    <property type="entry name" value="HMG_box"/>
    <property type="match status" value="1"/>
</dbReference>
<dbReference type="InterPro" id="IPR036910">
    <property type="entry name" value="HMG_box_dom_sf"/>
</dbReference>
<evidence type="ECO:0000313" key="8">
    <source>
        <dbReference type="Proteomes" id="UP000002281"/>
    </source>
</evidence>
<keyword evidence="2 4" id="KW-0238">DNA-binding</keyword>
<dbReference type="GO" id="GO:0005634">
    <property type="term" value="C:nucleus"/>
    <property type="evidence" value="ECO:0000318"/>
    <property type="project" value="GO_Central"/>
</dbReference>
<dbReference type="GO" id="GO:0006360">
    <property type="term" value="P:transcription by RNA polymerase I"/>
    <property type="evidence" value="ECO:0000318"/>
    <property type="project" value="GO_Central"/>
</dbReference>
<dbReference type="GeneTree" id="ENSGT00940000163858"/>
<dbReference type="GO" id="GO:0045943">
    <property type="term" value="P:positive regulation of transcription by RNA polymerase I"/>
    <property type="evidence" value="ECO:0000318"/>
    <property type="project" value="GO_Central"/>
</dbReference>
<dbReference type="Gene3D" id="1.10.30.10">
    <property type="entry name" value="High mobility group box domain"/>
    <property type="match status" value="2"/>
</dbReference>
<feature type="domain" description="HMG box" evidence="6">
    <location>
        <begin position="190"/>
        <end position="256"/>
    </location>
</feature>
<feature type="DNA-binding region" description="HMG box" evidence="4">
    <location>
        <begin position="190"/>
        <end position="256"/>
    </location>
</feature>
<evidence type="ECO:0000256" key="4">
    <source>
        <dbReference type="PROSITE-ProRule" id="PRU00267"/>
    </source>
</evidence>
<reference evidence="7 8" key="1">
    <citation type="journal article" date="2009" name="Science">
        <title>Genome sequence, comparative analysis, and population genetics of the domestic horse.</title>
        <authorList>
            <consortium name="Broad Institute Genome Sequencing Platform"/>
            <consortium name="Broad Institute Whole Genome Assembly Team"/>
            <person name="Wade C.M."/>
            <person name="Giulotto E."/>
            <person name="Sigurdsson S."/>
            <person name="Zoli M."/>
            <person name="Gnerre S."/>
            <person name="Imsland F."/>
            <person name="Lear T.L."/>
            <person name="Adelson D.L."/>
            <person name="Bailey E."/>
            <person name="Bellone R.R."/>
            <person name="Bloecker H."/>
            <person name="Distl O."/>
            <person name="Edgar R.C."/>
            <person name="Garber M."/>
            <person name="Leeb T."/>
            <person name="Mauceli E."/>
            <person name="MacLeod J.N."/>
            <person name="Penedo M.C.T."/>
            <person name="Raison J.M."/>
            <person name="Sharpe T."/>
            <person name="Vogel J."/>
            <person name="Andersson L."/>
            <person name="Antczak D.F."/>
            <person name="Biagi T."/>
            <person name="Binns M.M."/>
            <person name="Chowdhary B.P."/>
            <person name="Coleman S.J."/>
            <person name="Della Valle G."/>
            <person name="Fryc S."/>
            <person name="Guerin G."/>
            <person name="Hasegawa T."/>
            <person name="Hill E.W."/>
            <person name="Jurka J."/>
            <person name="Kiialainen A."/>
            <person name="Lindgren G."/>
            <person name="Liu J."/>
            <person name="Magnani E."/>
            <person name="Mickelson J.R."/>
            <person name="Murray J."/>
            <person name="Nergadze S.G."/>
            <person name="Onofrio R."/>
            <person name="Pedroni S."/>
            <person name="Piras M.F."/>
            <person name="Raudsepp T."/>
            <person name="Rocchi M."/>
            <person name="Roeed K.H."/>
            <person name="Ryder O.A."/>
            <person name="Searle S."/>
            <person name="Skow L."/>
            <person name="Swinburne J.E."/>
            <person name="Syvaenen A.C."/>
            <person name="Tozaki T."/>
            <person name="Valberg S.J."/>
            <person name="Vaudin M."/>
            <person name="White J.R."/>
            <person name="Zody M.C."/>
            <person name="Lander E.S."/>
            <person name="Lindblad-Toh K."/>
        </authorList>
    </citation>
    <scope>NUCLEOTIDE SEQUENCE [LARGE SCALE GENOMIC DNA]</scope>
    <source>
        <strain evidence="7 8">Thoroughbred</strain>
    </source>
</reference>
<dbReference type="PANTHER" id="PTHR46318">
    <property type="entry name" value="UPSTREAM BINDING TRANSCRIPTION FACTOR"/>
    <property type="match status" value="1"/>
</dbReference>
<dbReference type="InterPro" id="IPR009071">
    <property type="entry name" value="HMG_box_dom"/>
</dbReference>
<sequence length="379" mass="44411">YTSLDHDWSEENIVRLLEPMESNLPSIDSHMFKATQSHMDWEEIDFKDFSGEMGKLKWLEISYSLRKFYALKELVLVAIECKPLTAYCHFFQEKWPQFSPRYPDLGNEELGKLLSEKCKELPERRKLKYIQDFQKEKQEFEEKLSRFREKHSDLVQKSKKSDVPKRSPSKARKKVQGNVKKKMKFHGEPEKPPMHGYPKFYEDLWSSRELQDLPLRERMVEIGRRWQRIPQSQKEHCKKQAEELQKQYKVDLDRWLQSLSPEEYAAYREANYTKRKNMSMRGGSNPKIRRTDLQSPSARSPQEGLGEEQGLQAPEIESSDYWGQFSCLMGIEENKEVGEEEEGKNSSDSSSEEEDGECESEGSDSSSHSSEDSSDSDSN</sequence>
<reference evidence="7" key="2">
    <citation type="submission" date="2025-08" db="UniProtKB">
        <authorList>
            <consortium name="Ensembl"/>
        </authorList>
    </citation>
    <scope>IDENTIFICATION</scope>
    <source>
        <strain evidence="7">Thoroughbred</strain>
    </source>
</reference>
<keyword evidence="8" id="KW-1185">Reference proteome</keyword>
<feature type="compositionally biased region" description="Basic and acidic residues" evidence="5">
    <location>
        <begin position="151"/>
        <end position="165"/>
    </location>
</feature>
<evidence type="ECO:0000256" key="1">
    <source>
        <dbReference type="ARBA" id="ARBA00004123"/>
    </source>
</evidence>
<dbReference type="GO" id="GO:0001164">
    <property type="term" value="F:RNA polymerase I core promoter sequence-specific DNA binding"/>
    <property type="evidence" value="ECO:0000318"/>
    <property type="project" value="GO_Central"/>
</dbReference>
<feature type="compositionally biased region" description="Acidic residues" evidence="5">
    <location>
        <begin position="350"/>
        <end position="362"/>
    </location>
</feature>
<evidence type="ECO:0000259" key="6">
    <source>
        <dbReference type="PROSITE" id="PS50118"/>
    </source>
</evidence>
<dbReference type="PROSITE" id="PS50118">
    <property type="entry name" value="HMG_BOX_2"/>
    <property type="match status" value="2"/>
</dbReference>
<feature type="region of interest" description="Disordered" evidence="5">
    <location>
        <begin position="272"/>
        <end position="379"/>
    </location>
</feature>
<keyword evidence="3 4" id="KW-0539">Nucleus</keyword>
<dbReference type="CDD" id="cd22003">
    <property type="entry name" value="HMG-box_UBF1_rpt6-like"/>
    <property type="match status" value="1"/>
</dbReference>
<evidence type="ECO:0000256" key="3">
    <source>
        <dbReference type="ARBA" id="ARBA00023242"/>
    </source>
</evidence>
<dbReference type="GO" id="GO:0001181">
    <property type="term" value="F:RNA polymerase I general transcription initiation factor activity"/>
    <property type="evidence" value="ECO:0000318"/>
    <property type="project" value="GO_Central"/>
</dbReference>
<reference evidence="7" key="3">
    <citation type="submission" date="2025-09" db="UniProtKB">
        <authorList>
            <consortium name="Ensembl"/>
        </authorList>
    </citation>
    <scope>IDENTIFICATION</scope>
    <source>
        <strain evidence="7">Thoroughbred</strain>
    </source>
</reference>
<evidence type="ECO:0000256" key="2">
    <source>
        <dbReference type="ARBA" id="ARBA00023125"/>
    </source>
</evidence>
<feature type="region of interest" description="Disordered" evidence="5">
    <location>
        <begin position="151"/>
        <end position="193"/>
    </location>
</feature>
<feature type="compositionally biased region" description="Basic residues" evidence="5">
    <location>
        <begin position="167"/>
        <end position="184"/>
    </location>
</feature>
<organism evidence="7 8">
    <name type="scientific">Equus caballus</name>
    <name type="common">Horse</name>
    <dbReference type="NCBI Taxonomy" id="9796"/>
    <lineage>
        <taxon>Eukaryota</taxon>
        <taxon>Metazoa</taxon>
        <taxon>Chordata</taxon>
        <taxon>Craniata</taxon>
        <taxon>Vertebrata</taxon>
        <taxon>Euteleostomi</taxon>
        <taxon>Mammalia</taxon>
        <taxon>Eutheria</taxon>
        <taxon>Laurasiatheria</taxon>
        <taxon>Perissodactyla</taxon>
        <taxon>Equidae</taxon>
        <taxon>Equus</taxon>
    </lineage>
</organism>
<evidence type="ECO:0000256" key="5">
    <source>
        <dbReference type="SAM" id="MobiDB-lite"/>
    </source>
</evidence>
<dbReference type="InterPro" id="IPR051762">
    <property type="entry name" value="UBF1"/>
</dbReference>